<comment type="caution">
    <text evidence="1">The sequence shown here is derived from an EMBL/GenBank/DDBJ whole genome shotgun (WGS) entry which is preliminary data.</text>
</comment>
<name>A0ABR4IXH7_9EURO</name>
<accession>A0ABR4IXH7</accession>
<proteinExistence type="predicted"/>
<organism evidence="1 2">
    <name type="scientific">Aspergillus cavernicola</name>
    <dbReference type="NCBI Taxonomy" id="176166"/>
    <lineage>
        <taxon>Eukaryota</taxon>
        <taxon>Fungi</taxon>
        <taxon>Dikarya</taxon>
        <taxon>Ascomycota</taxon>
        <taxon>Pezizomycotina</taxon>
        <taxon>Eurotiomycetes</taxon>
        <taxon>Eurotiomycetidae</taxon>
        <taxon>Eurotiales</taxon>
        <taxon>Aspergillaceae</taxon>
        <taxon>Aspergillus</taxon>
        <taxon>Aspergillus subgen. Nidulantes</taxon>
    </lineage>
</organism>
<evidence type="ECO:0000313" key="2">
    <source>
        <dbReference type="Proteomes" id="UP001610335"/>
    </source>
</evidence>
<gene>
    <name evidence="1" type="ORF">BDW59DRAFT_169350</name>
</gene>
<dbReference type="Proteomes" id="UP001610335">
    <property type="component" value="Unassembled WGS sequence"/>
</dbReference>
<evidence type="ECO:0000313" key="1">
    <source>
        <dbReference type="EMBL" id="KAL2832480.1"/>
    </source>
</evidence>
<dbReference type="EMBL" id="JBFXLS010000006">
    <property type="protein sequence ID" value="KAL2832480.1"/>
    <property type="molecule type" value="Genomic_DNA"/>
</dbReference>
<dbReference type="InterPro" id="IPR027417">
    <property type="entry name" value="P-loop_NTPase"/>
</dbReference>
<dbReference type="PROSITE" id="PS51257">
    <property type="entry name" value="PROKAR_LIPOPROTEIN"/>
    <property type="match status" value="1"/>
</dbReference>
<keyword evidence="2" id="KW-1185">Reference proteome</keyword>
<protein>
    <recommendedName>
        <fullName evidence="3">AAA domain-containing protein</fullName>
    </recommendedName>
</protein>
<reference evidence="1 2" key="1">
    <citation type="submission" date="2024-07" db="EMBL/GenBank/DDBJ databases">
        <title>Section-level genome sequencing and comparative genomics of Aspergillus sections Usti and Cavernicolus.</title>
        <authorList>
            <consortium name="Lawrence Berkeley National Laboratory"/>
            <person name="Nybo J.L."/>
            <person name="Vesth T.C."/>
            <person name="Theobald S."/>
            <person name="Frisvad J.C."/>
            <person name="Larsen T.O."/>
            <person name="Kjaerboelling I."/>
            <person name="Rothschild-Mancinelli K."/>
            <person name="Lyhne E.K."/>
            <person name="Kogle M.E."/>
            <person name="Barry K."/>
            <person name="Clum A."/>
            <person name="Na H."/>
            <person name="Ledsgaard L."/>
            <person name="Lin J."/>
            <person name="Lipzen A."/>
            <person name="Kuo A."/>
            <person name="Riley R."/>
            <person name="Mondo S."/>
            <person name="LaButti K."/>
            <person name="Haridas S."/>
            <person name="Pangalinan J."/>
            <person name="Salamov A.A."/>
            <person name="Simmons B.A."/>
            <person name="Magnuson J.K."/>
            <person name="Chen J."/>
            <person name="Drula E."/>
            <person name="Henrissat B."/>
            <person name="Wiebenga A."/>
            <person name="Lubbers R.J."/>
            <person name="Gomes A.C."/>
            <person name="Makela M.R."/>
            <person name="Stajich J."/>
            <person name="Grigoriev I.V."/>
            <person name="Mortensen U.H."/>
            <person name="De vries R.P."/>
            <person name="Baker S.E."/>
            <person name="Andersen M.R."/>
        </authorList>
    </citation>
    <scope>NUCLEOTIDE SEQUENCE [LARGE SCALE GENOMIC DNA]</scope>
    <source>
        <strain evidence="1 2">CBS 600.67</strain>
    </source>
</reference>
<evidence type="ECO:0008006" key="3">
    <source>
        <dbReference type="Google" id="ProtNLM"/>
    </source>
</evidence>
<dbReference type="SUPFAM" id="SSF52540">
    <property type="entry name" value="P-loop containing nucleoside triphosphate hydrolases"/>
    <property type="match status" value="1"/>
</dbReference>
<sequence length="567" mass="64109">MTNLRFLNSSSLPQSPVVPSSSIFSCQVLTPSSAATNNNQKLLLTMGPCSWRNETGSLQCTCTSGSVLILAAIGSQITPRGKVVDELIARVHYFHIVRVNGTPASGKTTLMNLTVNKLLEYYPATPIYRISGWERESVCNANGWAAHLEAQTGIHGHQLLTHRAYLLLDEAQESYWDGELWADLFKAVEPASQVHIILFMSYGSPTRGFNGFSQKKYVKTPMIFSMDQQISLKPDENIEFPWKPVGLLLDEDEVYEVVDRYVPTFIPDCRAILTQDLKQGFFLTSSGHVGLLTSLTHALAVFPALYKIVRSCQPITWSITSEALFTDPERFFNFIDTRPFARGLPPQDIIQKYGPASVLKVAIACDGIYKSSFENKSAELKEALENLWINGWLHAEKSDGDVHFVFPSQIHRWYCQYLFSEKHPDNELGYGSPLQLALDAIKSFQPCQLSDAPQYVIKAGTKGGTIDFLVAQKKWGLELLRDRDRLLQHMQRFKQNGQYFSMIEQGKMEQYIVLDFTNKTPQKSHPEFQDHLYHVVFSENYRTVRVINADLSEVNCFVLMENGTPVH</sequence>